<organism evidence="2 3">
    <name type="scientific">Oedothorax gibbosus</name>
    <dbReference type="NCBI Taxonomy" id="931172"/>
    <lineage>
        <taxon>Eukaryota</taxon>
        <taxon>Metazoa</taxon>
        <taxon>Ecdysozoa</taxon>
        <taxon>Arthropoda</taxon>
        <taxon>Chelicerata</taxon>
        <taxon>Arachnida</taxon>
        <taxon>Araneae</taxon>
        <taxon>Araneomorphae</taxon>
        <taxon>Entelegynae</taxon>
        <taxon>Araneoidea</taxon>
        <taxon>Linyphiidae</taxon>
        <taxon>Erigoninae</taxon>
        <taxon>Oedothorax</taxon>
    </lineage>
</organism>
<dbReference type="AlphaFoldDB" id="A0AAV6U2K1"/>
<evidence type="ECO:0000313" key="3">
    <source>
        <dbReference type="Proteomes" id="UP000827092"/>
    </source>
</evidence>
<gene>
    <name evidence="2" type="ORF">JTE90_009300</name>
</gene>
<protein>
    <submittedName>
        <fullName evidence="2">Uncharacterized protein</fullName>
    </submittedName>
</protein>
<evidence type="ECO:0000256" key="1">
    <source>
        <dbReference type="SAM" id="MobiDB-lite"/>
    </source>
</evidence>
<name>A0AAV6U2K1_9ARAC</name>
<proteinExistence type="predicted"/>
<dbReference type="EMBL" id="JAFNEN010000753">
    <property type="protein sequence ID" value="KAG8177761.1"/>
    <property type="molecule type" value="Genomic_DNA"/>
</dbReference>
<keyword evidence="3" id="KW-1185">Reference proteome</keyword>
<reference evidence="2 3" key="1">
    <citation type="journal article" date="2022" name="Nat. Ecol. Evol.">
        <title>A masculinizing supergene underlies an exaggerated male reproductive morph in a spider.</title>
        <authorList>
            <person name="Hendrickx F."/>
            <person name="De Corte Z."/>
            <person name="Sonet G."/>
            <person name="Van Belleghem S.M."/>
            <person name="Kostlbacher S."/>
            <person name="Vangestel C."/>
        </authorList>
    </citation>
    <scope>NUCLEOTIDE SEQUENCE [LARGE SCALE GENOMIC DNA]</scope>
    <source>
        <strain evidence="2">W744_W776</strain>
    </source>
</reference>
<comment type="caution">
    <text evidence="2">The sequence shown here is derived from an EMBL/GenBank/DDBJ whole genome shotgun (WGS) entry which is preliminary data.</text>
</comment>
<sequence>MLLSWSLQILHDLVHEFPSPNGYIPDRNTGELLPSSSQDFGHYSKPPSPSISRYPGDRLVTSIGSLEWYILLLVEQFSVDDSAVEQSSDSSKGVSAREGPFVPYAGLVRVRGMP</sequence>
<feature type="region of interest" description="Disordered" evidence="1">
    <location>
        <begin position="25"/>
        <end position="49"/>
    </location>
</feature>
<evidence type="ECO:0000313" key="2">
    <source>
        <dbReference type="EMBL" id="KAG8177761.1"/>
    </source>
</evidence>
<accession>A0AAV6U2K1</accession>
<dbReference type="Proteomes" id="UP000827092">
    <property type="component" value="Unassembled WGS sequence"/>
</dbReference>